<sequence>MPTSSQRSIAVHPQSILFTAPEDTITMNKSTEQIETILTVPDKIQSSRTSCVTPYVQAPSGNCVNTLLDFNNCGTVGKICSSGDTSCSAAACSNTIPIVQLVNYTSIWIGGNDRSADDEIFNVTLPFTITLYNTTTNYIQVTTNGVLCLSYCSNAWVQSPLPTTSFGAAVLPYWDDLYIYAKTWQGIYFASQGTAPSRTLVFEYYMSHYGSPNQYYHFQVAFFEATPGITKFTYFDAYDTGASCTIGVQGSYNGQFISYSFDVANSVIPSMTLTFDTNVGTYTNGSTIG</sequence>
<comment type="caution">
    <text evidence="2">The sequence shown here is derived from an EMBL/GenBank/DDBJ whole genome shotgun (WGS) entry which is preliminary data.</text>
</comment>
<protein>
    <submittedName>
        <fullName evidence="2">Uncharacterized protein</fullName>
    </submittedName>
</protein>
<evidence type="ECO:0000313" key="1">
    <source>
        <dbReference type="EMBL" id="CAF1111786.1"/>
    </source>
</evidence>
<organism evidence="2 3">
    <name type="scientific">Rotaria sordida</name>
    <dbReference type="NCBI Taxonomy" id="392033"/>
    <lineage>
        <taxon>Eukaryota</taxon>
        <taxon>Metazoa</taxon>
        <taxon>Spiralia</taxon>
        <taxon>Gnathifera</taxon>
        <taxon>Rotifera</taxon>
        <taxon>Eurotatoria</taxon>
        <taxon>Bdelloidea</taxon>
        <taxon>Philodinida</taxon>
        <taxon>Philodinidae</taxon>
        <taxon>Rotaria</taxon>
    </lineage>
</organism>
<dbReference type="Proteomes" id="UP000663864">
    <property type="component" value="Unassembled WGS sequence"/>
</dbReference>
<dbReference type="AlphaFoldDB" id="A0A818UC39"/>
<dbReference type="EMBL" id="CAJOBD010000633">
    <property type="protein sequence ID" value="CAF3698941.1"/>
    <property type="molecule type" value="Genomic_DNA"/>
</dbReference>
<accession>A0A818UC39</accession>
<evidence type="ECO:0000313" key="3">
    <source>
        <dbReference type="Proteomes" id="UP000663836"/>
    </source>
</evidence>
<gene>
    <name evidence="2" type="ORF">JBS370_LOCUS9374</name>
    <name evidence="1" type="ORF">ZHD862_LOCUS18156</name>
</gene>
<dbReference type="Proteomes" id="UP000663836">
    <property type="component" value="Unassembled WGS sequence"/>
</dbReference>
<name>A0A818UC39_9BILA</name>
<reference evidence="2" key="1">
    <citation type="submission" date="2021-02" db="EMBL/GenBank/DDBJ databases">
        <authorList>
            <person name="Nowell W R."/>
        </authorList>
    </citation>
    <scope>NUCLEOTIDE SEQUENCE</scope>
</reference>
<dbReference type="EMBL" id="CAJNOT010000931">
    <property type="protein sequence ID" value="CAF1111786.1"/>
    <property type="molecule type" value="Genomic_DNA"/>
</dbReference>
<proteinExistence type="predicted"/>
<evidence type="ECO:0000313" key="2">
    <source>
        <dbReference type="EMBL" id="CAF3698941.1"/>
    </source>
</evidence>